<dbReference type="PANTHER" id="PTHR42643">
    <property type="entry name" value="IONOTROPIC RECEPTOR 20A-RELATED"/>
    <property type="match status" value="1"/>
</dbReference>
<dbReference type="OrthoDB" id="6500454at2759"/>
<name>E9GDQ2_DAPPU</name>
<evidence type="ECO:0000259" key="10">
    <source>
        <dbReference type="Pfam" id="PF00060"/>
    </source>
</evidence>
<keyword evidence="3" id="KW-1003">Cell membrane</keyword>
<evidence type="ECO:0000256" key="3">
    <source>
        <dbReference type="ARBA" id="ARBA00022475"/>
    </source>
</evidence>
<keyword evidence="6 9" id="KW-0472">Membrane</keyword>
<evidence type="ECO:0000256" key="9">
    <source>
        <dbReference type="SAM" id="Phobius"/>
    </source>
</evidence>
<organism evidence="11 12">
    <name type="scientific">Daphnia pulex</name>
    <name type="common">Water flea</name>
    <dbReference type="NCBI Taxonomy" id="6669"/>
    <lineage>
        <taxon>Eukaryota</taxon>
        <taxon>Metazoa</taxon>
        <taxon>Ecdysozoa</taxon>
        <taxon>Arthropoda</taxon>
        <taxon>Crustacea</taxon>
        <taxon>Branchiopoda</taxon>
        <taxon>Diplostraca</taxon>
        <taxon>Cladocera</taxon>
        <taxon>Anomopoda</taxon>
        <taxon>Daphniidae</taxon>
        <taxon>Daphnia</taxon>
    </lineage>
</organism>
<sequence length="411" mass="46367">MGGVIVDTLAKRFKFTYEMVRVTENRLEPQGKERGLFNYMWEQKCDLLIIGVGLTYGRFLVVDVTIPLVFEPYRFLIPVQGDTANINAVIKPFQWPVWLGLAISIVFVIIVLQLLENAFRPSNVPNKNNTTNQWNWLYYVRQTGKHYVYVFGNLLSQGGPCPSKHLSFRLVAGVWCLAAFIFVQAYTSILFTYIVTPVNQPLINSVYDIVEHSDIQLLVRKASTLNRYISDPNATGILPKLRKKLDSFPNSECQMISECINMIKPGSRKTFADVISAQLEAIKGHFDQTKKCDIQLAKESFLTVFASLALQKHSRYTDTINRGVMEFQQAGLFDHWESGFNPMPPQCLANTKSGNQKPETKPSVIKLSNLTGAFAVLLIGFSASFLIFLFELLNTSTSKQPVVASNRNQGK</sequence>
<dbReference type="GO" id="GO:0050906">
    <property type="term" value="P:detection of stimulus involved in sensory perception"/>
    <property type="evidence" value="ECO:0007669"/>
    <property type="project" value="UniProtKB-ARBA"/>
</dbReference>
<dbReference type="KEGG" id="dpx:DAPPUDRAFT_101545"/>
<feature type="transmembrane region" description="Helical" evidence="9">
    <location>
        <begin position="95"/>
        <end position="115"/>
    </location>
</feature>
<feature type="transmembrane region" description="Helical" evidence="9">
    <location>
        <begin position="170"/>
        <end position="195"/>
    </location>
</feature>
<dbReference type="eggNOG" id="KOG1052">
    <property type="taxonomic scope" value="Eukaryota"/>
</dbReference>
<dbReference type="EMBL" id="GL732540">
    <property type="protein sequence ID" value="EFX82119.1"/>
    <property type="molecule type" value="Genomic_DNA"/>
</dbReference>
<keyword evidence="4 9" id="KW-0812">Transmembrane</keyword>
<evidence type="ECO:0000313" key="11">
    <source>
        <dbReference type="EMBL" id="EFX82119.1"/>
    </source>
</evidence>
<evidence type="ECO:0000256" key="5">
    <source>
        <dbReference type="ARBA" id="ARBA00022989"/>
    </source>
</evidence>
<dbReference type="GO" id="GO:0005886">
    <property type="term" value="C:plasma membrane"/>
    <property type="evidence" value="ECO:0007669"/>
    <property type="project" value="UniProtKB-SubCell"/>
</dbReference>
<dbReference type="AlphaFoldDB" id="E9GDQ2"/>
<dbReference type="InterPro" id="IPR001320">
    <property type="entry name" value="Iontro_rcpt_C"/>
</dbReference>
<gene>
    <name evidence="11" type="ORF">DAPPUDRAFT_101545</name>
</gene>
<feature type="transmembrane region" description="Helical" evidence="9">
    <location>
        <begin position="47"/>
        <end position="70"/>
    </location>
</feature>
<keyword evidence="5 9" id="KW-1133">Transmembrane helix</keyword>
<feature type="transmembrane region" description="Helical" evidence="9">
    <location>
        <begin position="370"/>
        <end position="390"/>
    </location>
</feature>
<keyword evidence="12" id="KW-1185">Reference proteome</keyword>
<dbReference type="Proteomes" id="UP000000305">
    <property type="component" value="Unassembled WGS sequence"/>
</dbReference>
<evidence type="ECO:0000256" key="1">
    <source>
        <dbReference type="ARBA" id="ARBA00004651"/>
    </source>
</evidence>
<evidence type="ECO:0000256" key="6">
    <source>
        <dbReference type="ARBA" id="ARBA00023136"/>
    </source>
</evidence>
<proteinExistence type="inferred from homology"/>
<dbReference type="Pfam" id="PF00060">
    <property type="entry name" value="Lig_chan"/>
    <property type="match status" value="1"/>
</dbReference>
<keyword evidence="8" id="KW-0325">Glycoprotein</keyword>
<dbReference type="SUPFAM" id="SSF53850">
    <property type="entry name" value="Periplasmic binding protein-like II"/>
    <property type="match status" value="1"/>
</dbReference>
<dbReference type="PANTHER" id="PTHR42643:SF24">
    <property type="entry name" value="IONOTROPIC RECEPTOR 60A"/>
    <property type="match status" value="1"/>
</dbReference>
<dbReference type="GO" id="GO:0015276">
    <property type="term" value="F:ligand-gated monoatomic ion channel activity"/>
    <property type="evidence" value="ECO:0007669"/>
    <property type="project" value="InterPro"/>
</dbReference>
<protein>
    <recommendedName>
        <fullName evidence="10">Ionotropic glutamate receptor C-terminal domain-containing protein</fullName>
    </recommendedName>
</protein>
<feature type="domain" description="Ionotropic glutamate receptor C-terminal" evidence="10">
    <location>
        <begin position="95"/>
        <end position="381"/>
    </location>
</feature>
<comment type="similarity">
    <text evidence="2">Belongs to the glutamate-gated ion channel (TC 1.A.10.1) family.</text>
</comment>
<evidence type="ECO:0000313" key="12">
    <source>
        <dbReference type="Proteomes" id="UP000000305"/>
    </source>
</evidence>
<evidence type="ECO:0000256" key="8">
    <source>
        <dbReference type="ARBA" id="ARBA00023180"/>
    </source>
</evidence>
<dbReference type="InterPro" id="IPR052192">
    <property type="entry name" value="Insect_Ionotropic_Sensory_Rcpt"/>
</dbReference>
<dbReference type="FunCoup" id="E9GDQ2">
    <property type="interactions" value="63"/>
</dbReference>
<dbReference type="PhylomeDB" id="E9GDQ2"/>
<dbReference type="Gene3D" id="1.10.287.70">
    <property type="match status" value="1"/>
</dbReference>
<reference evidence="11 12" key="1">
    <citation type="journal article" date="2011" name="Science">
        <title>The ecoresponsive genome of Daphnia pulex.</title>
        <authorList>
            <person name="Colbourne J.K."/>
            <person name="Pfrender M.E."/>
            <person name="Gilbert D."/>
            <person name="Thomas W.K."/>
            <person name="Tucker A."/>
            <person name="Oakley T.H."/>
            <person name="Tokishita S."/>
            <person name="Aerts A."/>
            <person name="Arnold G.J."/>
            <person name="Basu M.K."/>
            <person name="Bauer D.J."/>
            <person name="Caceres C.E."/>
            <person name="Carmel L."/>
            <person name="Casola C."/>
            <person name="Choi J.H."/>
            <person name="Detter J.C."/>
            <person name="Dong Q."/>
            <person name="Dusheyko S."/>
            <person name="Eads B.D."/>
            <person name="Frohlich T."/>
            <person name="Geiler-Samerotte K.A."/>
            <person name="Gerlach D."/>
            <person name="Hatcher P."/>
            <person name="Jogdeo S."/>
            <person name="Krijgsveld J."/>
            <person name="Kriventseva E.V."/>
            <person name="Kultz D."/>
            <person name="Laforsch C."/>
            <person name="Lindquist E."/>
            <person name="Lopez J."/>
            <person name="Manak J.R."/>
            <person name="Muller J."/>
            <person name="Pangilinan J."/>
            <person name="Patwardhan R.P."/>
            <person name="Pitluck S."/>
            <person name="Pritham E.J."/>
            <person name="Rechtsteiner A."/>
            <person name="Rho M."/>
            <person name="Rogozin I.B."/>
            <person name="Sakarya O."/>
            <person name="Salamov A."/>
            <person name="Schaack S."/>
            <person name="Shapiro H."/>
            <person name="Shiga Y."/>
            <person name="Skalitzky C."/>
            <person name="Smith Z."/>
            <person name="Souvorov A."/>
            <person name="Sung W."/>
            <person name="Tang Z."/>
            <person name="Tsuchiya D."/>
            <person name="Tu H."/>
            <person name="Vos H."/>
            <person name="Wang M."/>
            <person name="Wolf Y.I."/>
            <person name="Yamagata H."/>
            <person name="Yamada T."/>
            <person name="Ye Y."/>
            <person name="Shaw J.R."/>
            <person name="Andrews J."/>
            <person name="Crease T.J."/>
            <person name="Tang H."/>
            <person name="Lucas S.M."/>
            <person name="Robertson H.M."/>
            <person name="Bork P."/>
            <person name="Koonin E.V."/>
            <person name="Zdobnov E.M."/>
            <person name="Grigoriev I.V."/>
            <person name="Lynch M."/>
            <person name="Boore J.L."/>
        </authorList>
    </citation>
    <scope>NUCLEOTIDE SEQUENCE [LARGE SCALE GENOMIC DNA]</scope>
</reference>
<evidence type="ECO:0000256" key="7">
    <source>
        <dbReference type="ARBA" id="ARBA00023170"/>
    </source>
</evidence>
<dbReference type="InParanoid" id="E9GDQ2"/>
<evidence type="ECO:0000256" key="4">
    <source>
        <dbReference type="ARBA" id="ARBA00022692"/>
    </source>
</evidence>
<comment type="subcellular location">
    <subcellularLocation>
        <location evidence="1">Cell membrane</location>
        <topology evidence="1">Multi-pass membrane protein</topology>
    </subcellularLocation>
</comment>
<evidence type="ECO:0000256" key="2">
    <source>
        <dbReference type="ARBA" id="ARBA00008685"/>
    </source>
</evidence>
<accession>E9GDQ2</accession>
<dbReference type="FunFam" id="1.10.287.70:FF:000302">
    <property type="entry name" value="Uncharacterized protein"/>
    <property type="match status" value="1"/>
</dbReference>
<keyword evidence="7" id="KW-0675">Receptor</keyword>
<dbReference type="HOGENOM" id="CLU_007257_4_2_1"/>